<dbReference type="PANTHER" id="PTHR13439:SF0">
    <property type="entry name" value="TOPOISOMERASE I DAMAGE AFFECTED PROTEIN 4"/>
    <property type="match status" value="1"/>
</dbReference>
<evidence type="ECO:0000256" key="5">
    <source>
        <dbReference type="PROSITE-ProRule" id="PRU00205"/>
    </source>
</evidence>
<dbReference type="GO" id="GO:0016020">
    <property type="term" value="C:membrane"/>
    <property type="evidence" value="ECO:0007669"/>
    <property type="project" value="UniProtKB-SubCell"/>
</dbReference>
<keyword evidence="4 5" id="KW-0472">Membrane</keyword>
<feature type="compositionally biased region" description="Acidic residues" evidence="6">
    <location>
        <begin position="276"/>
        <end position="286"/>
    </location>
</feature>
<feature type="transmembrane region" description="Helical" evidence="7">
    <location>
        <begin position="218"/>
        <end position="242"/>
    </location>
</feature>
<dbReference type="Pfam" id="PF03798">
    <property type="entry name" value="TRAM_LAG1_CLN8"/>
    <property type="match status" value="1"/>
</dbReference>
<dbReference type="GO" id="GO:0005783">
    <property type="term" value="C:endoplasmic reticulum"/>
    <property type="evidence" value="ECO:0007669"/>
    <property type="project" value="TreeGrafter"/>
</dbReference>
<sequence length="305" mass="34290">MASPVATYLGYVAVATLVWVVADWIICLAASQCSRTFVKRASRTIRERGRWRSRLVSTAHAIYGSCAAAYVILFRPWTPDESLFSTEPLKMMLLAGSVGYFVFDTYVMLVYQEKEVAYYLHHAVVGGGMLIAMLSEFCAFAFVAMTINEFTTPMLNMAWIMNRMRLNHSTLFKVNGVVIAVGFFCARICFNLFIAYHYLSPDTLAHFPAPIGNTPTTLGVSAIAIFFFPLYFLYLGTNFFWFAKLVKEVRSFVRGEASAALDDESDGELHLMGGDTDVEEEEEEADDIVKPRRSARLRRSTAEAR</sequence>
<dbReference type="InterPro" id="IPR050846">
    <property type="entry name" value="TLCD"/>
</dbReference>
<protein>
    <recommendedName>
        <fullName evidence="8">TLC domain-containing protein</fullName>
    </recommendedName>
</protein>
<dbReference type="GO" id="GO:0055088">
    <property type="term" value="P:lipid homeostasis"/>
    <property type="evidence" value="ECO:0007669"/>
    <property type="project" value="TreeGrafter"/>
</dbReference>
<reference evidence="9" key="1">
    <citation type="submission" date="2021-01" db="EMBL/GenBank/DDBJ databases">
        <authorList>
            <person name="Corre E."/>
            <person name="Pelletier E."/>
            <person name="Niang G."/>
            <person name="Scheremetjew M."/>
            <person name="Finn R."/>
            <person name="Kale V."/>
            <person name="Holt S."/>
            <person name="Cochrane G."/>
            <person name="Meng A."/>
            <person name="Brown T."/>
            <person name="Cohen L."/>
        </authorList>
    </citation>
    <scope>NUCLEOTIDE SEQUENCE</scope>
    <source>
        <strain evidence="9">Ms1</strain>
    </source>
</reference>
<dbReference type="AlphaFoldDB" id="A0A7S1CEW3"/>
<evidence type="ECO:0000256" key="4">
    <source>
        <dbReference type="ARBA" id="ARBA00023136"/>
    </source>
</evidence>
<evidence type="ECO:0000256" key="7">
    <source>
        <dbReference type="SAM" id="Phobius"/>
    </source>
</evidence>
<evidence type="ECO:0000256" key="3">
    <source>
        <dbReference type="ARBA" id="ARBA00022989"/>
    </source>
</evidence>
<evidence type="ECO:0000256" key="2">
    <source>
        <dbReference type="ARBA" id="ARBA00022692"/>
    </source>
</evidence>
<dbReference type="SMART" id="SM00724">
    <property type="entry name" value="TLC"/>
    <property type="match status" value="1"/>
</dbReference>
<evidence type="ECO:0000256" key="6">
    <source>
        <dbReference type="SAM" id="MobiDB-lite"/>
    </source>
</evidence>
<feature type="domain" description="TLC" evidence="8">
    <location>
        <begin position="46"/>
        <end position="254"/>
    </location>
</feature>
<proteinExistence type="predicted"/>
<organism evidence="9">
    <name type="scientific">Bicosoecida sp. CB-2014</name>
    <dbReference type="NCBI Taxonomy" id="1486930"/>
    <lineage>
        <taxon>Eukaryota</taxon>
        <taxon>Sar</taxon>
        <taxon>Stramenopiles</taxon>
        <taxon>Bigyra</taxon>
        <taxon>Opalozoa</taxon>
        <taxon>Bicosoecida</taxon>
    </lineage>
</organism>
<evidence type="ECO:0000256" key="1">
    <source>
        <dbReference type="ARBA" id="ARBA00004141"/>
    </source>
</evidence>
<dbReference type="PANTHER" id="PTHR13439">
    <property type="entry name" value="CT120 PROTEIN"/>
    <property type="match status" value="1"/>
</dbReference>
<feature type="transmembrane region" description="Helical" evidence="7">
    <location>
        <begin position="6"/>
        <end position="30"/>
    </location>
</feature>
<feature type="transmembrane region" description="Helical" evidence="7">
    <location>
        <begin position="174"/>
        <end position="198"/>
    </location>
</feature>
<dbReference type="InterPro" id="IPR006634">
    <property type="entry name" value="TLC-dom"/>
</dbReference>
<feature type="transmembrane region" description="Helical" evidence="7">
    <location>
        <begin position="140"/>
        <end position="162"/>
    </location>
</feature>
<gene>
    <name evidence="9" type="ORF">BSP0115_LOCUS9596</name>
</gene>
<accession>A0A7S1CEW3</accession>
<feature type="transmembrane region" description="Helical" evidence="7">
    <location>
        <begin position="51"/>
        <end position="72"/>
    </location>
</feature>
<keyword evidence="2 5" id="KW-0812">Transmembrane</keyword>
<keyword evidence="3 7" id="KW-1133">Transmembrane helix</keyword>
<feature type="region of interest" description="Disordered" evidence="6">
    <location>
        <begin position="262"/>
        <end position="305"/>
    </location>
</feature>
<dbReference type="EMBL" id="HBFS01014193">
    <property type="protein sequence ID" value="CAD8916338.1"/>
    <property type="molecule type" value="Transcribed_RNA"/>
</dbReference>
<evidence type="ECO:0000313" key="9">
    <source>
        <dbReference type="EMBL" id="CAD8916338.1"/>
    </source>
</evidence>
<evidence type="ECO:0000259" key="8">
    <source>
        <dbReference type="PROSITE" id="PS50922"/>
    </source>
</evidence>
<feature type="transmembrane region" description="Helical" evidence="7">
    <location>
        <begin position="92"/>
        <end position="109"/>
    </location>
</feature>
<feature type="transmembrane region" description="Helical" evidence="7">
    <location>
        <begin position="116"/>
        <end position="134"/>
    </location>
</feature>
<comment type="subcellular location">
    <subcellularLocation>
        <location evidence="1">Membrane</location>
        <topology evidence="1">Multi-pass membrane protein</topology>
    </subcellularLocation>
</comment>
<dbReference type="PROSITE" id="PS50922">
    <property type="entry name" value="TLC"/>
    <property type="match status" value="1"/>
</dbReference>
<name>A0A7S1CEW3_9STRA</name>